<sequence length="125" mass="14591">MKQAERGFTLVETMTALLVLGIFITFAVPLHRELNQMFYRERMEMEMVHMLEHKIESLASNATLAGAGSEQVSSQELERQHYQITWRSVQIGPYLYEVQVEVNGKDRDGKIHKKRWVTHRFVRAG</sequence>
<keyword evidence="3" id="KW-0472">Membrane</keyword>
<dbReference type="Proteomes" id="UP001596500">
    <property type="component" value="Unassembled WGS sequence"/>
</dbReference>
<proteinExistence type="predicted"/>
<feature type="transmembrane region" description="Helical" evidence="3">
    <location>
        <begin position="6"/>
        <end position="30"/>
    </location>
</feature>
<dbReference type="EMBL" id="JBHTBW010000047">
    <property type="protein sequence ID" value="MFC7442255.1"/>
    <property type="molecule type" value="Genomic_DNA"/>
</dbReference>
<keyword evidence="3" id="KW-1133">Transmembrane helix</keyword>
<keyword evidence="2" id="KW-0178">Competence</keyword>
<dbReference type="NCBIfam" id="TIGR02532">
    <property type="entry name" value="IV_pilin_GFxxxE"/>
    <property type="match status" value="1"/>
</dbReference>
<evidence type="ECO:0000256" key="1">
    <source>
        <dbReference type="ARBA" id="ARBA00004241"/>
    </source>
</evidence>
<keyword evidence="5" id="KW-1185">Reference proteome</keyword>
<evidence type="ECO:0000256" key="2">
    <source>
        <dbReference type="ARBA" id="ARBA00023287"/>
    </source>
</evidence>
<keyword evidence="3" id="KW-0812">Transmembrane</keyword>
<organism evidence="4 5">
    <name type="scientific">Laceyella putida</name>
    <dbReference type="NCBI Taxonomy" id="110101"/>
    <lineage>
        <taxon>Bacteria</taxon>
        <taxon>Bacillati</taxon>
        <taxon>Bacillota</taxon>
        <taxon>Bacilli</taxon>
        <taxon>Bacillales</taxon>
        <taxon>Thermoactinomycetaceae</taxon>
        <taxon>Laceyella</taxon>
    </lineage>
</organism>
<evidence type="ECO:0000313" key="4">
    <source>
        <dbReference type="EMBL" id="MFC7442255.1"/>
    </source>
</evidence>
<dbReference type="Pfam" id="PF07963">
    <property type="entry name" value="N_methyl"/>
    <property type="match status" value="1"/>
</dbReference>
<reference evidence="5" key="1">
    <citation type="journal article" date="2019" name="Int. J. Syst. Evol. Microbiol.">
        <title>The Global Catalogue of Microorganisms (GCM) 10K type strain sequencing project: providing services to taxonomists for standard genome sequencing and annotation.</title>
        <authorList>
            <consortium name="The Broad Institute Genomics Platform"/>
            <consortium name="The Broad Institute Genome Sequencing Center for Infectious Disease"/>
            <person name="Wu L."/>
            <person name="Ma J."/>
        </authorList>
    </citation>
    <scope>NUCLEOTIDE SEQUENCE [LARGE SCALE GENOMIC DNA]</scope>
    <source>
        <strain evidence="5">CGMCC 1.12942</strain>
    </source>
</reference>
<dbReference type="PROSITE" id="PS00409">
    <property type="entry name" value="PROKAR_NTER_METHYL"/>
    <property type="match status" value="1"/>
</dbReference>
<evidence type="ECO:0000313" key="5">
    <source>
        <dbReference type="Proteomes" id="UP001596500"/>
    </source>
</evidence>
<evidence type="ECO:0000256" key="3">
    <source>
        <dbReference type="SAM" id="Phobius"/>
    </source>
</evidence>
<comment type="subcellular location">
    <subcellularLocation>
        <location evidence="1">Cell surface</location>
    </subcellularLocation>
</comment>
<name>A0ABW2RME1_9BACL</name>
<dbReference type="InterPro" id="IPR012902">
    <property type="entry name" value="N_methyl_site"/>
</dbReference>
<protein>
    <submittedName>
        <fullName evidence="4">Tfp pilus assembly protein FimT/FimU</fullName>
    </submittedName>
</protein>
<accession>A0ABW2RME1</accession>
<comment type="caution">
    <text evidence="4">The sequence shown here is derived from an EMBL/GenBank/DDBJ whole genome shotgun (WGS) entry which is preliminary data.</text>
</comment>
<gene>
    <name evidence="4" type="ORF">ACFQNG_14280</name>
</gene>
<dbReference type="RefSeq" id="WP_379866018.1">
    <property type="nucleotide sequence ID" value="NZ_JBHTBW010000047.1"/>
</dbReference>